<evidence type="ECO:0000313" key="2">
    <source>
        <dbReference type="Proteomes" id="UP000007800"/>
    </source>
</evidence>
<dbReference type="EMBL" id="GG675419">
    <property type="protein sequence ID" value="EER13240.1"/>
    <property type="molecule type" value="Genomic_DNA"/>
</dbReference>
<dbReference type="OrthoDB" id="10464940at2759"/>
<dbReference type="Proteomes" id="UP000007800">
    <property type="component" value="Unassembled WGS sequence"/>
</dbReference>
<dbReference type="InParanoid" id="C5KQK2"/>
<evidence type="ECO:0000313" key="1">
    <source>
        <dbReference type="EMBL" id="EER13240.1"/>
    </source>
</evidence>
<name>C5KQK2_PERM5</name>
<reference evidence="1 2" key="1">
    <citation type="submission" date="2008-07" db="EMBL/GenBank/DDBJ databases">
        <authorList>
            <person name="El-Sayed N."/>
            <person name="Caler E."/>
            <person name="Inman J."/>
            <person name="Amedeo P."/>
            <person name="Hass B."/>
            <person name="Wortman J."/>
        </authorList>
    </citation>
    <scope>NUCLEOTIDE SEQUENCE [LARGE SCALE GENOMIC DNA]</scope>
    <source>
        <strain evidence="2">ATCC 50983 / TXsc</strain>
    </source>
</reference>
<feature type="non-terminal residue" evidence="1">
    <location>
        <position position="1"/>
    </location>
</feature>
<dbReference type="RefSeq" id="XP_002781445.1">
    <property type="nucleotide sequence ID" value="XM_002781399.1"/>
</dbReference>
<keyword evidence="2" id="KW-1185">Reference proteome</keyword>
<dbReference type="AlphaFoldDB" id="C5KQK2"/>
<sequence>VFGDLSPTGLRRDLRWEYGSFNRGTRLYCWVHMLRAVRGWLPTYINKTTEGSVAAAQ</sequence>
<proteinExistence type="predicted"/>
<gene>
    <name evidence="1" type="ORF">Pmar_PMAR014289</name>
</gene>
<protein>
    <submittedName>
        <fullName evidence="1">Uncharacterized protein</fullName>
    </submittedName>
</protein>
<organism evidence="2">
    <name type="scientific">Perkinsus marinus (strain ATCC 50983 / TXsc)</name>
    <dbReference type="NCBI Taxonomy" id="423536"/>
    <lineage>
        <taxon>Eukaryota</taxon>
        <taxon>Sar</taxon>
        <taxon>Alveolata</taxon>
        <taxon>Perkinsozoa</taxon>
        <taxon>Perkinsea</taxon>
        <taxon>Perkinsida</taxon>
        <taxon>Perkinsidae</taxon>
        <taxon>Perkinsus</taxon>
    </lineage>
</organism>
<accession>C5KQK2</accession>
<dbReference type="GeneID" id="9057202"/>
<feature type="non-terminal residue" evidence="1">
    <location>
        <position position="57"/>
    </location>
</feature>